<accession>R7S302</accession>
<organism evidence="2 3">
    <name type="scientific">Punctularia strigosozonata (strain HHB-11173)</name>
    <name type="common">White-rot fungus</name>
    <dbReference type="NCBI Taxonomy" id="741275"/>
    <lineage>
        <taxon>Eukaryota</taxon>
        <taxon>Fungi</taxon>
        <taxon>Dikarya</taxon>
        <taxon>Basidiomycota</taxon>
        <taxon>Agaricomycotina</taxon>
        <taxon>Agaricomycetes</taxon>
        <taxon>Corticiales</taxon>
        <taxon>Punctulariaceae</taxon>
        <taxon>Punctularia</taxon>
    </lineage>
</organism>
<feature type="compositionally biased region" description="Polar residues" evidence="1">
    <location>
        <begin position="7"/>
        <end position="21"/>
    </location>
</feature>
<evidence type="ECO:0000313" key="3">
    <source>
        <dbReference type="Proteomes" id="UP000054196"/>
    </source>
</evidence>
<dbReference type="Proteomes" id="UP000054196">
    <property type="component" value="Unassembled WGS sequence"/>
</dbReference>
<feature type="region of interest" description="Disordered" evidence="1">
    <location>
        <begin position="1"/>
        <end position="21"/>
    </location>
</feature>
<dbReference type="GeneID" id="18880064"/>
<dbReference type="AlphaFoldDB" id="R7S302"/>
<evidence type="ECO:0000256" key="1">
    <source>
        <dbReference type="SAM" id="MobiDB-lite"/>
    </source>
</evidence>
<keyword evidence="3" id="KW-1185">Reference proteome</keyword>
<gene>
    <name evidence="2" type="ORF">PUNSTDRAFT_138390</name>
</gene>
<feature type="compositionally biased region" description="Polar residues" evidence="1">
    <location>
        <begin position="130"/>
        <end position="141"/>
    </location>
</feature>
<feature type="region of interest" description="Disordered" evidence="1">
    <location>
        <begin position="104"/>
        <end position="165"/>
    </location>
</feature>
<feature type="compositionally biased region" description="Low complexity" evidence="1">
    <location>
        <begin position="104"/>
        <end position="114"/>
    </location>
</feature>
<feature type="region of interest" description="Disordered" evidence="1">
    <location>
        <begin position="572"/>
        <end position="608"/>
    </location>
</feature>
<dbReference type="KEGG" id="psq:PUNSTDRAFT_138390"/>
<dbReference type="EMBL" id="JH687553">
    <property type="protein sequence ID" value="EIN04745.1"/>
    <property type="molecule type" value="Genomic_DNA"/>
</dbReference>
<evidence type="ECO:0000313" key="2">
    <source>
        <dbReference type="EMBL" id="EIN04745.1"/>
    </source>
</evidence>
<reference evidence="3" key="1">
    <citation type="journal article" date="2012" name="Science">
        <title>The Paleozoic origin of enzymatic lignin decomposition reconstructed from 31 fungal genomes.</title>
        <authorList>
            <person name="Floudas D."/>
            <person name="Binder M."/>
            <person name="Riley R."/>
            <person name="Barry K."/>
            <person name="Blanchette R.A."/>
            <person name="Henrissat B."/>
            <person name="Martinez A.T."/>
            <person name="Otillar R."/>
            <person name="Spatafora J.W."/>
            <person name="Yadav J.S."/>
            <person name="Aerts A."/>
            <person name="Benoit I."/>
            <person name="Boyd A."/>
            <person name="Carlson A."/>
            <person name="Copeland A."/>
            <person name="Coutinho P.M."/>
            <person name="de Vries R.P."/>
            <person name="Ferreira P."/>
            <person name="Findley K."/>
            <person name="Foster B."/>
            <person name="Gaskell J."/>
            <person name="Glotzer D."/>
            <person name="Gorecki P."/>
            <person name="Heitman J."/>
            <person name="Hesse C."/>
            <person name="Hori C."/>
            <person name="Igarashi K."/>
            <person name="Jurgens J.A."/>
            <person name="Kallen N."/>
            <person name="Kersten P."/>
            <person name="Kohler A."/>
            <person name="Kuees U."/>
            <person name="Kumar T.K.A."/>
            <person name="Kuo A."/>
            <person name="LaButti K."/>
            <person name="Larrondo L.F."/>
            <person name="Lindquist E."/>
            <person name="Ling A."/>
            <person name="Lombard V."/>
            <person name="Lucas S."/>
            <person name="Lundell T."/>
            <person name="Martin R."/>
            <person name="McLaughlin D.J."/>
            <person name="Morgenstern I."/>
            <person name="Morin E."/>
            <person name="Murat C."/>
            <person name="Nagy L.G."/>
            <person name="Nolan M."/>
            <person name="Ohm R.A."/>
            <person name="Patyshakuliyeva A."/>
            <person name="Rokas A."/>
            <person name="Ruiz-Duenas F.J."/>
            <person name="Sabat G."/>
            <person name="Salamov A."/>
            <person name="Samejima M."/>
            <person name="Schmutz J."/>
            <person name="Slot J.C."/>
            <person name="St John F."/>
            <person name="Stenlid J."/>
            <person name="Sun H."/>
            <person name="Sun S."/>
            <person name="Syed K."/>
            <person name="Tsang A."/>
            <person name="Wiebenga A."/>
            <person name="Young D."/>
            <person name="Pisabarro A."/>
            <person name="Eastwood D.C."/>
            <person name="Martin F."/>
            <person name="Cullen D."/>
            <person name="Grigoriev I.V."/>
            <person name="Hibbett D.S."/>
        </authorList>
    </citation>
    <scope>NUCLEOTIDE SEQUENCE [LARGE SCALE GENOMIC DNA]</scope>
    <source>
        <strain evidence="3">HHB-11173 SS5</strain>
    </source>
</reference>
<dbReference type="RefSeq" id="XP_007388138.1">
    <property type="nucleotide sequence ID" value="XM_007388076.1"/>
</dbReference>
<feature type="compositionally biased region" description="Polar residues" evidence="1">
    <location>
        <begin position="588"/>
        <end position="608"/>
    </location>
</feature>
<sequence length="608" mass="65171">MPALRSHSFSNTSKSLSLGQASTKTRLASLASPHPTRYHTPAYLPTGSEVSFSTAYPKSVLSAPSSNVSHPFHAGGPQNGGYISNATTGYHHSSHYYTVGSSGYPSAPPASQASRTGFPDGLENVPVVPATSQPAYSSVQTYGAPDQVSERRSDPIGHATDATGDYGIVTSPAPSLALAERASYPAFDFNRNTDWIFDEQLMNLASSIFSASDESVQASLSAQDLMAQISTYVPNDSAILQPVLPQQAPGNIPTVQAPTTLLAAAMSAASSSSNIPMPPLSPPDLVSDDGRTESSPETSFSLASGCSSNAFPSPGEMPMLHGPIQDETLRDISSQYPLPATVPAATSSPEAAPLWQAHPAHDMGEPCTPSQRDSSAIGFVAPGVYGSMASSAHEQYHQSYEITLTQPKKPSKKDPKKTLFKNAAPYTPLHGALFDRYVTLLQRLPLRQDCPVGGCTDSQRTQLTYCQMQAHMEKVHYPKGKSKNEKIFGCPFHALGRCNLDRPLESRAITRHVIASHTHLDNTQCSMPDCGHIASRLDAARRHLATQIINNIKAWRDNDAAHPEVTEVYNSLTPADCEETDRRLPPASNKSSNQSSFPLLSPSNEKTF</sequence>
<dbReference type="HOGENOM" id="CLU_449144_0_0_1"/>
<name>R7S302_PUNST</name>
<proteinExistence type="predicted"/>
<feature type="compositionally biased region" description="Polar residues" evidence="1">
    <location>
        <begin position="295"/>
        <end position="311"/>
    </location>
</feature>
<feature type="region of interest" description="Disordered" evidence="1">
    <location>
        <begin position="271"/>
        <end position="322"/>
    </location>
</feature>
<protein>
    <submittedName>
        <fullName evidence="2">Uncharacterized protein</fullName>
    </submittedName>
</protein>